<dbReference type="VEuPathDB" id="FungiDB:TRICI_002055"/>
<evidence type="ECO:0000313" key="6">
    <source>
        <dbReference type="Proteomes" id="UP000761534"/>
    </source>
</evidence>
<dbReference type="PRINTS" id="PR00081">
    <property type="entry name" value="GDHRDH"/>
</dbReference>
<dbReference type="GO" id="GO:0048038">
    <property type="term" value="F:quinone binding"/>
    <property type="evidence" value="ECO:0007669"/>
    <property type="project" value="TreeGrafter"/>
</dbReference>
<dbReference type="CDD" id="cd05233">
    <property type="entry name" value="SDR_c"/>
    <property type="match status" value="1"/>
</dbReference>
<evidence type="ECO:0000256" key="3">
    <source>
        <dbReference type="ARBA" id="ARBA00023002"/>
    </source>
</evidence>
<dbReference type="PROSITE" id="PS00061">
    <property type="entry name" value="ADH_SHORT"/>
    <property type="match status" value="1"/>
</dbReference>
<name>A0A642V7Q9_9ASCO</name>
<dbReference type="InterPro" id="IPR036291">
    <property type="entry name" value="NAD(P)-bd_dom_sf"/>
</dbReference>
<proteinExistence type="inferred from homology"/>
<gene>
    <name evidence="5" type="ORF">TRICI_002055</name>
</gene>
<dbReference type="Proteomes" id="UP000761534">
    <property type="component" value="Unassembled WGS sequence"/>
</dbReference>
<comment type="caution">
    <text evidence="5">The sequence shown here is derived from an EMBL/GenBank/DDBJ whole genome shotgun (WGS) entry which is preliminary data.</text>
</comment>
<dbReference type="Gene3D" id="3.40.50.720">
    <property type="entry name" value="NAD(P)-binding Rossmann-like Domain"/>
    <property type="match status" value="1"/>
</dbReference>
<dbReference type="InterPro" id="IPR002347">
    <property type="entry name" value="SDR_fam"/>
</dbReference>
<evidence type="ECO:0000256" key="2">
    <source>
        <dbReference type="ARBA" id="ARBA00022857"/>
    </source>
</evidence>
<accession>A0A642V7Q9</accession>
<dbReference type="GO" id="GO:0006633">
    <property type="term" value="P:fatty acid biosynthetic process"/>
    <property type="evidence" value="ECO:0007669"/>
    <property type="project" value="TreeGrafter"/>
</dbReference>
<dbReference type="PANTHER" id="PTHR42760">
    <property type="entry name" value="SHORT-CHAIN DEHYDROGENASES/REDUCTASES FAMILY MEMBER"/>
    <property type="match status" value="1"/>
</dbReference>
<dbReference type="PANTHER" id="PTHR42760:SF133">
    <property type="entry name" value="3-OXOACYL-[ACYL-CARRIER-PROTEIN] REDUCTASE"/>
    <property type="match status" value="1"/>
</dbReference>
<evidence type="ECO:0000313" key="5">
    <source>
        <dbReference type="EMBL" id="KAA8915803.1"/>
    </source>
</evidence>
<keyword evidence="2" id="KW-0521">NADP</keyword>
<evidence type="ECO:0008006" key="7">
    <source>
        <dbReference type="Google" id="ProtNLM"/>
    </source>
</evidence>
<dbReference type="Pfam" id="PF00106">
    <property type="entry name" value="adh_short"/>
    <property type="match status" value="1"/>
</dbReference>
<keyword evidence="3" id="KW-0560">Oxidoreductase</keyword>
<evidence type="ECO:0000256" key="1">
    <source>
        <dbReference type="ARBA" id="ARBA00006484"/>
    </source>
</evidence>
<organism evidence="5 6">
    <name type="scientific">Trichomonascus ciferrii</name>
    <dbReference type="NCBI Taxonomy" id="44093"/>
    <lineage>
        <taxon>Eukaryota</taxon>
        <taxon>Fungi</taxon>
        <taxon>Dikarya</taxon>
        <taxon>Ascomycota</taxon>
        <taxon>Saccharomycotina</taxon>
        <taxon>Dipodascomycetes</taxon>
        <taxon>Dipodascales</taxon>
        <taxon>Trichomonascaceae</taxon>
        <taxon>Trichomonascus</taxon>
        <taxon>Trichomonascus ciferrii complex</taxon>
    </lineage>
</organism>
<dbReference type="GO" id="GO:0016616">
    <property type="term" value="F:oxidoreductase activity, acting on the CH-OH group of donors, NAD or NADP as acceptor"/>
    <property type="evidence" value="ECO:0007669"/>
    <property type="project" value="TreeGrafter"/>
</dbReference>
<dbReference type="AlphaFoldDB" id="A0A642V7Q9"/>
<dbReference type="InterPro" id="IPR020904">
    <property type="entry name" value="Sc_DH/Rdtase_CS"/>
</dbReference>
<dbReference type="PRINTS" id="PR00080">
    <property type="entry name" value="SDRFAMILY"/>
</dbReference>
<dbReference type="SUPFAM" id="SSF51735">
    <property type="entry name" value="NAD(P)-binding Rossmann-fold domains"/>
    <property type="match status" value="1"/>
</dbReference>
<sequence>MLEGKTCLVTGGSRGIGLAIARTFAQNKASVVLLSRSRQNLDNALNSLPKSTHSQMHRAIEFDVASNQLLTKDHTDVNLSDISVVVNSAGITQTSLLHATSRDHIKSIINTNLFGTIFMTQSFIKPMIKKRGGCFINLSSVLSSRGLKGTSVYAASKGGVESFTRSIATELGPRGIRSNCMALGLVDTTDMGTSVTEEMKNEFIKNTPSKSGLPTEQDIANAALLLATNKSINGSILKIDGGFV</sequence>
<dbReference type="FunFam" id="3.40.50.720:FF:000084">
    <property type="entry name" value="Short-chain dehydrogenase reductase"/>
    <property type="match status" value="1"/>
</dbReference>
<dbReference type="OrthoDB" id="417891at2759"/>
<keyword evidence="6" id="KW-1185">Reference proteome</keyword>
<evidence type="ECO:0000256" key="4">
    <source>
        <dbReference type="RuleBase" id="RU000363"/>
    </source>
</evidence>
<protein>
    <recommendedName>
        <fullName evidence="7">3-oxoacyl-[acyl-carrier-protein] reductase</fullName>
    </recommendedName>
</protein>
<comment type="similarity">
    <text evidence="1 4">Belongs to the short-chain dehydrogenases/reductases (SDR) family.</text>
</comment>
<reference evidence="5" key="1">
    <citation type="journal article" date="2019" name="G3 (Bethesda)">
        <title>Genome Assemblies of Two Rare Opportunistic Yeast Pathogens: Diutina rugosa (syn. Candida rugosa) and Trichomonascus ciferrii (syn. Candida ciferrii).</title>
        <authorList>
            <person name="Mixao V."/>
            <person name="Saus E."/>
            <person name="Hansen A.P."/>
            <person name="Lass-Florl C."/>
            <person name="Gabaldon T."/>
        </authorList>
    </citation>
    <scope>NUCLEOTIDE SEQUENCE</scope>
    <source>
        <strain evidence="5">CBS 4856</strain>
    </source>
</reference>
<dbReference type="EMBL" id="SWFS01000139">
    <property type="protein sequence ID" value="KAA8915803.1"/>
    <property type="molecule type" value="Genomic_DNA"/>
</dbReference>